<dbReference type="EMBL" id="HACA01026185">
    <property type="protein sequence ID" value="CDW43546.1"/>
    <property type="molecule type" value="Transcribed_RNA"/>
</dbReference>
<name>A0A0K2V0N5_LEPSM</name>
<dbReference type="AlphaFoldDB" id="A0A0K2V0N5"/>
<organism evidence="2">
    <name type="scientific">Lepeophtheirus salmonis</name>
    <name type="common">Salmon louse</name>
    <name type="synonym">Caligus salmonis</name>
    <dbReference type="NCBI Taxonomy" id="72036"/>
    <lineage>
        <taxon>Eukaryota</taxon>
        <taxon>Metazoa</taxon>
        <taxon>Ecdysozoa</taxon>
        <taxon>Arthropoda</taxon>
        <taxon>Crustacea</taxon>
        <taxon>Multicrustacea</taxon>
        <taxon>Hexanauplia</taxon>
        <taxon>Copepoda</taxon>
        <taxon>Siphonostomatoida</taxon>
        <taxon>Caligidae</taxon>
        <taxon>Lepeophtheirus</taxon>
    </lineage>
</organism>
<protein>
    <submittedName>
        <fullName evidence="2">Uncharacterized protein</fullName>
    </submittedName>
</protein>
<evidence type="ECO:0000313" key="2">
    <source>
        <dbReference type="EMBL" id="CDW43546.1"/>
    </source>
</evidence>
<evidence type="ECO:0000256" key="1">
    <source>
        <dbReference type="SAM" id="MobiDB-lite"/>
    </source>
</evidence>
<reference evidence="2" key="1">
    <citation type="submission" date="2014-05" db="EMBL/GenBank/DDBJ databases">
        <authorList>
            <person name="Chronopoulou M."/>
        </authorList>
    </citation>
    <scope>NUCLEOTIDE SEQUENCE</scope>
    <source>
        <tissue evidence="2">Whole organism</tissue>
    </source>
</reference>
<proteinExistence type="predicted"/>
<feature type="region of interest" description="Disordered" evidence="1">
    <location>
        <begin position="24"/>
        <end position="46"/>
    </location>
</feature>
<sequence length="46" mass="5089">MVLMQKLAPIVHSMDSPATIITALSKNPKPTKGSPEYKQCKRTNSF</sequence>
<accession>A0A0K2V0N5</accession>